<comment type="caution">
    <text evidence="1">The sequence shown here is derived from an EMBL/GenBank/DDBJ whole genome shotgun (WGS) entry which is preliminary data.</text>
</comment>
<gene>
    <name evidence="1" type="ORF">RRG08_035565</name>
</gene>
<dbReference type="Proteomes" id="UP001283361">
    <property type="component" value="Unassembled WGS sequence"/>
</dbReference>
<accession>A0AAE1B3F0</accession>
<proteinExistence type="predicted"/>
<keyword evidence="2" id="KW-1185">Reference proteome</keyword>
<name>A0AAE1B3F0_9GAST</name>
<dbReference type="EMBL" id="JAWDGP010000612">
    <property type="protein sequence ID" value="KAK3798938.1"/>
    <property type="molecule type" value="Genomic_DNA"/>
</dbReference>
<organism evidence="1 2">
    <name type="scientific">Elysia crispata</name>
    <name type="common">lettuce slug</name>
    <dbReference type="NCBI Taxonomy" id="231223"/>
    <lineage>
        <taxon>Eukaryota</taxon>
        <taxon>Metazoa</taxon>
        <taxon>Spiralia</taxon>
        <taxon>Lophotrochozoa</taxon>
        <taxon>Mollusca</taxon>
        <taxon>Gastropoda</taxon>
        <taxon>Heterobranchia</taxon>
        <taxon>Euthyneura</taxon>
        <taxon>Panpulmonata</taxon>
        <taxon>Sacoglossa</taxon>
        <taxon>Placobranchoidea</taxon>
        <taxon>Plakobranchidae</taxon>
        <taxon>Elysia</taxon>
    </lineage>
</organism>
<sequence length="95" mass="10851">MSMVVLKKERKARLRDNDLKICLLGCSSKLVVNHDESGVRVNFVNERNKITPAVFTVLMIGTMVEKIFRGAGVDLVGEKYILKRSLYLPRRRSTQ</sequence>
<protein>
    <submittedName>
        <fullName evidence="1">Uncharacterized protein</fullName>
    </submittedName>
</protein>
<reference evidence="1" key="1">
    <citation type="journal article" date="2023" name="G3 (Bethesda)">
        <title>A reference genome for the long-term kleptoplast-retaining sea slug Elysia crispata morphotype clarki.</title>
        <authorList>
            <person name="Eastman K.E."/>
            <person name="Pendleton A.L."/>
            <person name="Shaikh M.A."/>
            <person name="Suttiyut T."/>
            <person name="Ogas R."/>
            <person name="Tomko P."/>
            <person name="Gavelis G."/>
            <person name="Widhalm J.R."/>
            <person name="Wisecaver J.H."/>
        </authorList>
    </citation>
    <scope>NUCLEOTIDE SEQUENCE</scope>
    <source>
        <strain evidence="1">ECLA1</strain>
    </source>
</reference>
<dbReference type="AlphaFoldDB" id="A0AAE1B3F0"/>
<evidence type="ECO:0000313" key="2">
    <source>
        <dbReference type="Proteomes" id="UP001283361"/>
    </source>
</evidence>
<evidence type="ECO:0000313" key="1">
    <source>
        <dbReference type="EMBL" id="KAK3798938.1"/>
    </source>
</evidence>